<keyword evidence="1" id="KW-0472">Membrane</keyword>
<name>A0A839ZDI3_9HYPH</name>
<protein>
    <submittedName>
        <fullName evidence="2">Uncharacterized protein</fullName>
    </submittedName>
</protein>
<reference evidence="2 3" key="1">
    <citation type="submission" date="2020-08" db="EMBL/GenBank/DDBJ databases">
        <title>Genomic Encyclopedia of Type Strains, Phase IV (KMG-IV): sequencing the most valuable type-strain genomes for metagenomic binning, comparative biology and taxonomic classification.</title>
        <authorList>
            <person name="Goeker M."/>
        </authorList>
    </citation>
    <scope>NUCLEOTIDE SEQUENCE [LARGE SCALE GENOMIC DNA]</scope>
    <source>
        <strain evidence="2 3">DSM 5895</strain>
    </source>
</reference>
<keyword evidence="1" id="KW-1133">Transmembrane helix</keyword>
<organism evidence="2 3">
    <name type="scientific">Ancylobacter tetraedralis</name>
    <dbReference type="NCBI Taxonomy" id="217068"/>
    <lineage>
        <taxon>Bacteria</taxon>
        <taxon>Pseudomonadati</taxon>
        <taxon>Pseudomonadota</taxon>
        <taxon>Alphaproteobacteria</taxon>
        <taxon>Hyphomicrobiales</taxon>
        <taxon>Xanthobacteraceae</taxon>
        <taxon>Ancylobacter</taxon>
    </lineage>
</organism>
<dbReference type="EMBL" id="JACICD010000007">
    <property type="protein sequence ID" value="MBB3772940.1"/>
    <property type="molecule type" value="Genomic_DNA"/>
</dbReference>
<keyword evidence="1" id="KW-0812">Transmembrane</keyword>
<gene>
    <name evidence="2" type="ORF">FHS55_003565</name>
</gene>
<evidence type="ECO:0000256" key="1">
    <source>
        <dbReference type="SAM" id="Phobius"/>
    </source>
</evidence>
<dbReference type="Proteomes" id="UP000533469">
    <property type="component" value="Unassembled WGS sequence"/>
</dbReference>
<keyword evidence="3" id="KW-1185">Reference proteome</keyword>
<comment type="caution">
    <text evidence="2">The sequence shown here is derived from an EMBL/GenBank/DDBJ whole genome shotgun (WGS) entry which is preliminary data.</text>
</comment>
<sequence>MMEFAIETALMLLGAYLIGCIGGCWLRRTLTLRRQAGA</sequence>
<accession>A0A839ZDI3</accession>
<evidence type="ECO:0000313" key="2">
    <source>
        <dbReference type="EMBL" id="MBB3772940.1"/>
    </source>
</evidence>
<proteinExistence type="predicted"/>
<feature type="transmembrane region" description="Helical" evidence="1">
    <location>
        <begin position="6"/>
        <end position="26"/>
    </location>
</feature>
<evidence type="ECO:0000313" key="3">
    <source>
        <dbReference type="Proteomes" id="UP000533469"/>
    </source>
</evidence>
<dbReference type="AlphaFoldDB" id="A0A839ZDI3"/>